<evidence type="ECO:0000313" key="1">
    <source>
        <dbReference type="EMBL" id="GIM27391.1"/>
    </source>
</evidence>
<proteinExistence type="predicted"/>
<sequence>MSKKNWNIPKLFELGVENTEAATFESKNHDGLWVNVSYEGSTFPVEKHS</sequence>
<dbReference type="AlphaFoldDB" id="A0A919VFD4"/>
<protein>
    <submittedName>
        <fullName evidence="1">Uncharacterized protein</fullName>
    </submittedName>
</protein>
<gene>
    <name evidence="1" type="ORF">CPJCM30710_00570</name>
</gene>
<reference evidence="1" key="1">
    <citation type="submission" date="2021-03" db="EMBL/GenBank/DDBJ databases">
        <title>Taxonomic study of Clostridium polyendosporum from meadow-gley soil under rice.</title>
        <authorList>
            <person name="Kobayashi H."/>
            <person name="Tanizawa Y."/>
            <person name="Yagura M."/>
        </authorList>
    </citation>
    <scope>NUCLEOTIDE SEQUENCE</scope>
    <source>
        <strain evidence="1">JCM 30710</strain>
    </source>
</reference>
<dbReference type="EMBL" id="BOPZ01000001">
    <property type="protein sequence ID" value="GIM27391.1"/>
    <property type="molecule type" value="Genomic_DNA"/>
</dbReference>
<comment type="caution">
    <text evidence="1">The sequence shown here is derived from an EMBL/GenBank/DDBJ whole genome shotgun (WGS) entry which is preliminary data.</text>
</comment>
<accession>A0A919VFD4</accession>
<dbReference type="RefSeq" id="WP_212902154.1">
    <property type="nucleotide sequence ID" value="NZ_BOPZ01000001.1"/>
</dbReference>
<evidence type="ECO:0000313" key="2">
    <source>
        <dbReference type="Proteomes" id="UP000679179"/>
    </source>
</evidence>
<keyword evidence="2" id="KW-1185">Reference proteome</keyword>
<name>A0A919VFD4_9CLOT</name>
<dbReference type="Proteomes" id="UP000679179">
    <property type="component" value="Unassembled WGS sequence"/>
</dbReference>
<organism evidence="1 2">
    <name type="scientific">Clostridium polyendosporum</name>
    <dbReference type="NCBI Taxonomy" id="69208"/>
    <lineage>
        <taxon>Bacteria</taxon>
        <taxon>Bacillati</taxon>
        <taxon>Bacillota</taxon>
        <taxon>Clostridia</taxon>
        <taxon>Eubacteriales</taxon>
        <taxon>Clostridiaceae</taxon>
        <taxon>Clostridium</taxon>
    </lineage>
</organism>